<dbReference type="AlphaFoldDB" id="A0A834TQ90"/>
<evidence type="ECO:0000313" key="1">
    <source>
        <dbReference type="EMBL" id="KAF7826418.1"/>
    </source>
</evidence>
<accession>A0A834TQ90</accession>
<protein>
    <submittedName>
        <fullName evidence="1">Uncharacterized protein</fullName>
    </submittedName>
</protein>
<gene>
    <name evidence="1" type="ORF">G2W53_017582</name>
</gene>
<keyword evidence="2" id="KW-1185">Reference proteome</keyword>
<proteinExistence type="predicted"/>
<evidence type="ECO:0000313" key="2">
    <source>
        <dbReference type="Proteomes" id="UP000634136"/>
    </source>
</evidence>
<sequence length="94" mass="10658">MEKVPSPKGLNTFTTSSRFRNMVSARAPSNALVLEIRERSIHTNNYLRLSHRYPTIAEEGRLMNQGQSFLSLARCRGVRSKAMQGSFLRIDMGD</sequence>
<reference evidence="1" key="1">
    <citation type="submission" date="2020-09" db="EMBL/GenBank/DDBJ databases">
        <title>Genome-Enabled Discovery of Anthraquinone Biosynthesis in Senna tora.</title>
        <authorList>
            <person name="Kang S.-H."/>
            <person name="Pandey R.P."/>
            <person name="Lee C.-M."/>
            <person name="Sim J.-S."/>
            <person name="Jeong J.-T."/>
            <person name="Choi B.-S."/>
            <person name="Jung M."/>
            <person name="Ginzburg D."/>
            <person name="Zhao K."/>
            <person name="Won S.Y."/>
            <person name="Oh T.-J."/>
            <person name="Yu Y."/>
            <person name="Kim N.-H."/>
            <person name="Lee O.R."/>
            <person name="Lee T.-H."/>
            <person name="Bashyal P."/>
            <person name="Kim T.-S."/>
            <person name="Lee W.-H."/>
            <person name="Kawkins C."/>
            <person name="Kim C.-K."/>
            <person name="Kim J.S."/>
            <person name="Ahn B.O."/>
            <person name="Rhee S.Y."/>
            <person name="Sohng J.K."/>
        </authorList>
    </citation>
    <scope>NUCLEOTIDE SEQUENCE</scope>
    <source>
        <tissue evidence="1">Leaf</tissue>
    </source>
</reference>
<organism evidence="1 2">
    <name type="scientific">Senna tora</name>
    <dbReference type="NCBI Taxonomy" id="362788"/>
    <lineage>
        <taxon>Eukaryota</taxon>
        <taxon>Viridiplantae</taxon>
        <taxon>Streptophyta</taxon>
        <taxon>Embryophyta</taxon>
        <taxon>Tracheophyta</taxon>
        <taxon>Spermatophyta</taxon>
        <taxon>Magnoliopsida</taxon>
        <taxon>eudicotyledons</taxon>
        <taxon>Gunneridae</taxon>
        <taxon>Pentapetalae</taxon>
        <taxon>rosids</taxon>
        <taxon>fabids</taxon>
        <taxon>Fabales</taxon>
        <taxon>Fabaceae</taxon>
        <taxon>Caesalpinioideae</taxon>
        <taxon>Cassia clade</taxon>
        <taxon>Senna</taxon>
    </lineage>
</organism>
<comment type="caution">
    <text evidence="1">The sequence shown here is derived from an EMBL/GenBank/DDBJ whole genome shotgun (WGS) entry which is preliminary data.</text>
</comment>
<name>A0A834TQ90_9FABA</name>
<dbReference type="EMBL" id="JAAIUW010000006">
    <property type="protein sequence ID" value="KAF7826418.1"/>
    <property type="molecule type" value="Genomic_DNA"/>
</dbReference>
<dbReference type="Proteomes" id="UP000634136">
    <property type="component" value="Unassembled WGS sequence"/>
</dbReference>